<evidence type="ECO:0000313" key="3">
    <source>
        <dbReference type="Proteomes" id="UP000237347"/>
    </source>
</evidence>
<proteinExistence type="predicted"/>
<dbReference type="AlphaFoldDB" id="A0AAW0LWS3"/>
<gene>
    <name evidence="2" type="ORF">CFP56_026467</name>
</gene>
<dbReference type="Proteomes" id="UP000237347">
    <property type="component" value="Unassembled WGS sequence"/>
</dbReference>
<sequence>MTQMHQFAVSNRIPTTDNEAEGLWVWVPNKKNSPAHIFRDMYHEQIALMLPGQIEGYVRLLTHHPVGMKDHKDITDVLEVMHEIGRVQPPNSEASNVEVATPAVVATQRPSTTESPSTSTAPARHCSCPPVATPQVVPTPDPSPSTPHPSLRPTIPSPIPHPPPSPTIPSPTPHPSPNPTIPSPTPHSCPRSDVRPPTLRSFPKLSLIPSFDLGINPTPPAMQ</sequence>
<feature type="region of interest" description="Disordered" evidence="1">
    <location>
        <begin position="106"/>
        <end position="223"/>
    </location>
</feature>
<feature type="compositionally biased region" description="Low complexity" evidence="1">
    <location>
        <begin position="110"/>
        <end position="136"/>
    </location>
</feature>
<organism evidence="2 3">
    <name type="scientific">Quercus suber</name>
    <name type="common">Cork oak</name>
    <dbReference type="NCBI Taxonomy" id="58331"/>
    <lineage>
        <taxon>Eukaryota</taxon>
        <taxon>Viridiplantae</taxon>
        <taxon>Streptophyta</taxon>
        <taxon>Embryophyta</taxon>
        <taxon>Tracheophyta</taxon>
        <taxon>Spermatophyta</taxon>
        <taxon>Magnoliopsida</taxon>
        <taxon>eudicotyledons</taxon>
        <taxon>Gunneridae</taxon>
        <taxon>Pentapetalae</taxon>
        <taxon>rosids</taxon>
        <taxon>fabids</taxon>
        <taxon>Fagales</taxon>
        <taxon>Fagaceae</taxon>
        <taxon>Quercus</taxon>
    </lineage>
</organism>
<dbReference type="PRINTS" id="PR01217">
    <property type="entry name" value="PRICHEXTENSN"/>
</dbReference>
<name>A0AAW0LWS3_QUESU</name>
<accession>A0AAW0LWS3</accession>
<comment type="caution">
    <text evidence="2">The sequence shown here is derived from an EMBL/GenBank/DDBJ whole genome shotgun (WGS) entry which is preliminary data.</text>
</comment>
<evidence type="ECO:0000256" key="1">
    <source>
        <dbReference type="SAM" id="MobiDB-lite"/>
    </source>
</evidence>
<reference evidence="2 3" key="1">
    <citation type="journal article" date="2018" name="Sci. Data">
        <title>The draft genome sequence of cork oak.</title>
        <authorList>
            <person name="Ramos A.M."/>
            <person name="Usie A."/>
            <person name="Barbosa P."/>
            <person name="Barros P.M."/>
            <person name="Capote T."/>
            <person name="Chaves I."/>
            <person name="Simoes F."/>
            <person name="Abreu I."/>
            <person name="Carrasquinho I."/>
            <person name="Faro C."/>
            <person name="Guimaraes J.B."/>
            <person name="Mendonca D."/>
            <person name="Nobrega F."/>
            <person name="Rodrigues L."/>
            <person name="Saibo N.J.M."/>
            <person name="Varela M.C."/>
            <person name="Egas C."/>
            <person name="Matos J."/>
            <person name="Miguel C.M."/>
            <person name="Oliveira M.M."/>
            <person name="Ricardo C.P."/>
            <person name="Goncalves S."/>
        </authorList>
    </citation>
    <scope>NUCLEOTIDE SEQUENCE [LARGE SCALE GENOMIC DNA]</scope>
    <source>
        <strain evidence="3">cv. HL8</strain>
    </source>
</reference>
<dbReference type="EMBL" id="PKMF04000042">
    <property type="protein sequence ID" value="KAK7855805.1"/>
    <property type="molecule type" value="Genomic_DNA"/>
</dbReference>
<protein>
    <submittedName>
        <fullName evidence="2">Uncharacterized protein</fullName>
    </submittedName>
</protein>
<feature type="compositionally biased region" description="Pro residues" evidence="1">
    <location>
        <begin position="155"/>
        <end position="187"/>
    </location>
</feature>
<keyword evidence="3" id="KW-1185">Reference proteome</keyword>
<feature type="compositionally biased region" description="Pro residues" evidence="1">
    <location>
        <begin position="137"/>
        <end position="147"/>
    </location>
</feature>
<evidence type="ECO:0000313" key="2">
    <source>
        <dbReference type="EMBL" id="KAK7855805.1"/>
    </source>
</evidence>